<protein>
    <submittedName>
        <fullName evidence="2">Uncharacterized protein</fullName>
    </submittedName>
</protein>
<evidence type="ECO:0000313" key="3">
    <source>
        <dbReference type="Proteomes" id="UP001341840"/>
    </source>
</evidence>
<reference evidence="2 3" key="1">
    <citation type="journal article" date="2023" name="Plants (Basel)">
        <title>Bridging the Gap: Combining Genomics and Transcriptomics Approaches to Understand Stylosanthes scabra, an Orphan Legume from the Brazilian Caatinga.</title>
        <authorList>
            <person name="Ferreira-Neto J.R.C."/>
            <person name="da Silva M.D."/>
            <person name="Binneck E."/>
            <person name="de Melo N.F."/>
            <person name="da Silva R.H."/>
            <person name="de Melo A.L.T.M."/>
            <person name="Pandolfi V."/>
            <person name="Bustamante F.O."/>
            <person name="Brasileiro-Vidal A.C."/>
            <person name="Benko-Iseppon A.M."/>
        </authorList>
    </citation>
    <scope>NUCLEOTIDE SEQUENCE [LARGE SCALE GENOMIC DNA]</scope>
    <source>
        <tissue evidence="2">Leaves</tissue>
    </source>
</reference>
<accession>A0ABU6ZXH0</accession>
<organism evidence="2 3">
    <name type="scientific">Stylosanthes scabra</name>
    <dbReference type="NCBI Taxonomy" id="79078"/>
    <lineage>
        <taxon>Eukaryota</taxon>
        <taxon>Viridiplantae</taxon>
        <taxon>Streptophyta</taxon>
        <taxon>Embryophyta</taxon>
        <taxon>Tracheophyta</taxon>
        <taxon>Spermatophyta</taxon>
        <taxon>Magnoliopsida</taxon>
        <taxon>eudicotyledons</taxon>
        <taxon>Gunneridae</taxon>
        <taxon>Pentapetalae</taxon>
        <taxon>rosids</taxon>
        <taxon>fabids</taxon>
        <taxon>Fabales</taxon>
        <taxon>Fabaceae</taxon>
        <taxon>Papilionoideae</taxon>
        <taxon>50 kb inversion clade</taxon>
        <taxon>dalbergioids sensu lato</taxon>
        <taxon>Dalbergieae</taxon>
        <taxon>Pterocarpus clade</taxon>
        <taxon>Stylosanthes</taxon>
    </lineage>
</organism>
<comment type="caution">
    <text evidence="2">The sequence shown here is derived from an EMBL/GenBank/DDBJ whole genome shotgun (WGS) entry which is preliminary data.</text>
</comment>
<feature type="signal peptide" evidence="1">
    <location>
        <begin position="1"/>
        <end position="25"/>
    </location>
</feature>
<keyword evidence="3" id="KW-1185">Reference proteome</keyword>
<evidence type="ECO:0000313" key="2">
    <source>
        <dbReference type="EMBL" id="MED6226743.1"/>
    </source>
</evidence>
<sequence>MANNFSQYTVAVLLILLTTSSVVMARVASSSEVVPETKCSESLGTQAGQQECDATWCANACKHKHVGQEPLGICSAYYDRPDTYCLCFFKGDCS</sequence>
<keyword evidence="1" id="KW-0732">Signal</keyword>
<feature type="chain" id="PRO_5046551971" evidence="1">
    <location>
        <begin position="26"/>
        <end position="94"/>
    </location>
</feature>
<proteinExistence type="predicted"/>
<dbReference type="EMBL" id="JASCZI010276164">
    <property type="protein sequence ID" value="MED6226743.1"/>
    <property type="molecule type" value="Genomic_DNA"/>
</dbReference>
<name>A0ABU6ZXH0_9FABA</name>
<gene>
    <name evidence="2" type="ORF">PIB30_106719</name>
</gene>
<evidence type="ECO:0000256" key="1">
    <source>
        <dbReference type="SAM" id="SignalP"/>
    </source>
</evidence>
<dbReference type="Proteomes" id="UP001341840">
    <property type="component" value="Unassembled WGS sequence"/>
</dbReference>